<protein>
    <submittedName>
        <fullName evidence="2">Uncharacterized protein</fullName>
    </submittedName>
</protein>
<dbReference type="RefSeq" id="WP_187818229.1">
    <property type="nucleotide sequence ID" value="NZ_JACTVJ010000021.1"/>
</dbReference>
<evidence type="ECO:0000313" key="2">
    <source>
        <dbReference type="EMBL" id="MBC9717783.1"/>
    </source>
</evidence>
<feature type="compositionally biased region" description="Basic and acidic residues" evidence="1">
    <location>
        <begin position="187"/>
        <end position="214"/>
    </location>
</feature>
<comment type="caution">
    <text evidence="2">The sequence shown here is derived from an EMBL/GenBank/DDBJ whole genome shotgun (WGS) entry which is preliminary data.</text>
</comment>
<accession>A0ABR7SQW8</accession>
<dbReference type="EMBL" id="JACTVJ010000021">
    <property type="protein sequence ID" value="MBC9717783.1"/>
    <property type="molecule type" value="Genomic_DNA"/>
</dbReference>
<feature type="region of interest" description="Disordered" evidence="1">
    <location>
        <begin position="135"/>
        <end position="214"/>
    </location>
</feature>
<reference evidence="2 3" key="1">
    <citation type="submission" date="2020-08" db="EMBL/GenBank/DDBJ databases">
        <title>Genemic of Streptomyces polyaspartic.</title>
        <authorList>
            <person name="Liu W."/>
        </authorList>
    </citation>
    <scope>NUCLEOTIDE SEQUENCE [LARGE SCALE GENOMIC DNA]</scope>
    <source>
        <strain evidence="2 3">TRM66268-LWL</strain>
    </source>
</reference>
<sequence>MPTRDRAKKDGKTVELSAFSVFAAETVEKLGEGWIVDTENTSGPVAFLTHLSGHRVGIRYLWRGQAVQTWATGVPPREYKTEADAKVMAENGAHLTDGSRYSVGVAFTHNSPAATTARNIRTRLLPAYGGKRPVLRAFPKKRVRPAAKSASSNDPKAAKPTAKATPTARAGRKKTDPATSRATSSAESRRSKTPRAERGATTTKPKDTPTTDAS</sequence>
<gene>
    <name evidence="2" type="ORF">H9Y04_35160</name>
</gene>
<dbReference type="Proteomes" id="UP000642284">
    <property type="component" value="Unassembled WGS sequence"/>
</dbReference>
<feature type="compositionally biased region" description="Low complexity" evidence="1">
    <location>
        <begin position="158"/>
        <end position="169"/>
    </location>
</feature>
<evidence type="ECO:0000313" key="3">
    <source>
        <dbReference type="Proteomes" id="UP000642284"/>
    </source>
</evidence>
<proteinExistence type="predicted"/>
<name>A0ABR7SQW8_9ACTN</name>
<organism evidence="2 3">
    <name type="scientific">Streptomyces polyasparticus</name>
    <dbReference type="NCBI Taxonomy" id="2767826"/>
    <lineage>
        <taxon>Bacteria</taxon>
        <taxon>Bacillati</taxon>
        <taxon>Actinomycetota</taxon>
        <taxon>Actinomycetes</taxon>
        <taxon>Kitasatosporales</taxon>
        <taxon>Streptomycetaceae</taxon>
        <taxon>Streptomyces</taxon>
    </lineage>
</organism>
<keyword evidence="3" id="KW-1185">Reference proteome</keyword>
<evidence type="ECO:0000256" key="1">
    <source>
        <dbReference type="SAM" id="MobiDB-lite"/>
    </source>
</evidence>